<organism evidence="9 10">
    <name type="scientific">Dyadobacter luticola</name>
    <dbReference type="NCBI Taxonomy" id="1979387"/>
    <lineage>
        <taxon>Bacteria</taxon>
        <taxon>Pseudomonadati</taxon>
        <taxon>Bacteroidota</taxon>
        <taxon>Cytophagia</taxon>
        <taxon>Cytophagales</taxon>
        <taxon>Spirosomataceae</taxon>
        <taxon>Dyadobacter</taxon>
    </lineage>
</organism>
<evidence type="ECO:0000256" key="4">
    <source>
        <dbReference type="ARBA" id="ARBA00022989"/>
    </source>
</evidence>
<feature type="transmembrane region" description="Helical" evidence="6">
    <location>
        <begin position="278"/>
        <end position="299"/>
    </location>
</feature>
<keyword evidence="4 6" id="KW-1133">Transmembrane helix</keyword>
<reference evidence="9 10" key="1">
    <citation type="submission" date="2019-05" db="EMBL/GenBank/DDBJ databases">
        <authorList>
            <person name="Qu J.-H."/>
        </authorList>
    </citation>
    <scope>NUCLEOTIDE SEQUENCE [LARGE SCALE GENOMIC DNA]</scope>
    <source>
        <strain evidence="9 10">T17</strain>
    </source>
</reference>
<dbReference type="OrthoDB" id="5933722at2"/>
<evidence type="ECO:0000256" key="1">
    <source>
        <dbReference type="ARBA" id="ARBA00004651"/>
    </source>
</evidence>
<evidence type="ECO:0000313" key="9">
    <source>
        <dbReference type="EMBL" id="TLV01068.1"/>
    </source>
</evidence>
<evidence type="ECO:0000259" key="8">
    <source>
        <dbReference type="Pfam" id="PF12704"/>
    </source>
</evidence>
<dbReference type="Pfam" id="PF02687">
    <property type="entry name" value="FtsX"/>
    <property type="match status" value="2"/>
</dbReference>
<dbReference type="RefSeq" id="WP_138366440.1">
    <property type="nucleotide sequence ID" value="NZ_VCEJ01000004.1"/>
</dbReference>
<feature type="domain" description="ABC3 transporter permease C-terminal" evidence="7">
    <location>
        <begin position="677"/>
        <end position="786"/>
    </location>
</feature>
<evidence type="ECO:0000313" key="10">
    <source>
        <dbReference type="Proteomes" id="UP000306402"/>
    </source>
</evidence>
<feature type="transmembrane region" description="Helical" evidence="6">
    <location>
        <begin position="21"/>
        <end position="42"/>
    </location>
</feature>
<dbReference type="Proteomes" id="UP000306402">
    <property type="component" value="Unassembled WGS sequence"/>
</dbReference>
<dbReference type="EMBL" id="VCEJ01000004">
    <property type="protein sequence ID" value="TLV01068.1"/>
    <property type="molecule type" value="Genomic_DNA"/>
</dbReference>
<gene>
    <name evidence="9" type="ORF">FEN17_16555</name>
</gene>
<feature type="domain" description="MacB-like periplasmic core" evidence="8">
    <location>
        <begin position="20"/>
        <end position="230"/>
    </location>
</feature>
<dbReference type="Pfam" id="PF12704">
    <property type="entry name" value="MacB_PCD"/>
    <property type="match status" value="2"/>
</dbReference>
<feature type="transmembrane region" description="Helical" evidence="6">
    <location>
        <begin position="726"/>
        <end position="746"/>
    </location>
</feature>
<feature type="domain" description="ABC3 transporter permease C-terminal" evidence="7">
    <location>
        <begin position="283"/>
        <end position="396"/>
    </location>
</feature>
<feature type="domain" description="MacB-like periplasmic core" evidence="8">
    <location>
        <begin position="481"/>
        <end position="635"/>
    </location>
</feature>
<evidence type="ECO:0000256" key="2">
    <source>
        <dbReference type="ARBA" id="ARBA00022475"/>
    </source>
</evidence>
<feature type="transmembrane region" description="Helical" evidence="6">
    <location>
        <begin position="328"/>
        <end position="350"/>
    </location>
</feature>
<keyword evidence="3 6" id="KW-0812">Transmembrane</keyword>
<feature type="transmembrane region" description="Helical" evidence="6">
    <location>
        <begin position="421"/>
        <end position="440"/>
    </location>
</feature>
<dbReference type="InterPro" id="IPR003838">
    <property type="entry name" value="ABC3_permease_C"/>
</dbReference>
<protein>
    <submittedName>
        <fullName evidence="9">FtsX-like permease family protein</fullName>
    </submittedName>
</protein>
<dbReference type="InterPro" id="IPR025857">
    <property type="entry name" value="MacB_PCD"/>
</dbReference>
<dbReference type="InterPro" id="IPR050250">
    <property type="entry name" value="Macrolide_Exporter_MacB"/>
</dbReference>
<dbReference type="PANTHER" id="PTHR30572:SF18">
    <property type="entry name" value="ABC-TYPE MACROLIDE FAMILY EXPORT SYSTEM PERMEASE COMPONENT 2"/>
    <property type="match status" value="1"/>
</dbReference>
<keyword evidence="2" id="KW-1003">Cell membrane</keyword>
<evidence type="ECO:0000256" key="6">
    <source>
        <dbReference type="SAM" id="Phobius"/>
    </source>
</evidence>
<accession>A0A5R9KY31</accession>
<feature type="transmembrane region" description="Helical" evidence="6">
    <location>
        <begin position="370"/>
        <end position="390"/>
    </location>
</feature>
<sequence length="797" mass="88443">MLLNYIKISLRNFGKQRLFSGLNIFGLAVGMAAVWLMVLYVADELSFDRFHAKADRIYRVVQAAKWDTGEMNLAITSAPFAPALQNEYPEIEKTVRISSEGGGVIGVGENKFREGNIAFTDPSIFDIFSYTFLYGDAKTALTQPQKIVLTKTLAEKLFGDASKAVGQTVFFSNNYPNAVTGVIEDSPTNSHMGFAALRSLPSHYTGGWQQAELYTYVLLKEGASPEKLASKFGGFYLKYLKKEMGNAQYKMTLQPLTSIHLYSHLDYELGANGKIQTIYIFSAIALLILIIACINYINLYTARSMKRIREVGVRKAIGSERFQLISQFFIESFMMTIFAGAVAFVLVLALLPLFNQLADKTLTIDHNNVLVTSITALAFIVLVGTLSGLYPAIQFSGFRPVVALKGQFGSQSGGNFMRKSLVVFQFMATVVMIACSAIVYKQLRFVNTKDLGFNKSQVLTFHIDKNDIRGQVQSVKERLTQNPLIESVASASNPIGGNNIGQNAMFFETESGAMPAEPQNAQKFSVDNDFIKTLEIKLLSGRNFDGNSEADLKNSVIINESLAKKQGWKNPVGKRVKYFTDNAGNTAEARVIGVVKDFHIYSLQHKIEPLVLFLPDPMDRDNLYVRIQAGKTKEALTYLASTYKTFDPEATIDFHFLDENFAQQYRSEQKQGNIMLTFAVLAIIIACLGLFGLAAFAAESRTKEIGVRKVLGASIQSVVMLLSKDFITLVLIAIIIGTPIAIYAMSEWLKNFEYRENLSWWVFALSGLVAMVIAIATVSYQALRSALMDPVKSLRTE</sequence>
<dbReference type="GO" id="GO:0022857">
    <property type="term" value="F:transmembrane transporter activity"/>
    <property type="evidence" value="ECO:0007669"/>
    <property type="project" value="TreeGrafter"/>
</dbReference>
<proteinExistence type="predicted"/>
<dbReference type="PANTHER" id="PTHR30572">
    <property type="entry name" value="MEMBRANE COMPONENT OF TRANSPORTER-RELATED"/>
    <property type="match status" value="1"/>
</dbReference>
<evidence type="ECO:0000256" key="3">
    <source>
        <dbReference type="ARBA" id="ARBA00022692"/>
    </source>
</evidence>
<keyword evidence="10" id="KW-1185">Reference proteome</keyword>
<name>A0A5R9KY31_9BACT</name>
<keyword evidence="5 6" id="KW-0472">Membrane</keyword>
<dbReference type="GO" id="GO:0005886">
    <property type="term" value="C:plasma membrane"/>
    <property type="evidence" value="ECO:0007669"/>
    <property type="project" value="UniProtKB-SubCell"/>
</dbReference>
<feature type="transmembrane region" description="Helical" evidence="6">
    <location>
        <begin position="758"/>
        <end position="783"/>
    </location>
</feature>
<feature type="transmembrane region" description="Helical" evidence="6">
    <location>
        <begin position="674"/>
        <end position="698"/>
    </location>
</feature>
<evidence type="ECO:0000256" key="5">
    <source>
        <dbReference type="ARBA" id="ARBA00023136"/>
    </source>
</evidence>
<comment type="caution">
    <text evidence="9">The sequence shown here is derived from an EMBL/GenBank/DDBJ whole genome shotgun (WGS) entry which is preliminary data.</text>
</comment>
<dbReference type="AlphaFoldDB" id="A0A5R9KY31"/>
<comment type="subcellular location">
    <subcellularLocation>
        <location evidence="1">Cell membrane</location>
        <topology evidence="1">Multi-pass membrane protein</topology>
    </subcellularLocation>
</comment>
<evidence type="ECO:0000259" key="7">
    <source>
        <dbReference type="Pfam" id="PF02687"/>
    </source>
</evidence>